<name>A0ABS4ND53_9THEO</name>
<evidence type="ECO:0000256" key="8">
    <source>
        <dbReference type="ARBA" id="ARBA00023136"/>
    </source>
</evidence>
<evidence type="ECO:0000256" key="6">
    <source>
        <dbReference type="ARBA" id="ARBA00022840"/>
    </source>
</evidence>
<feature type="domain" description="ABC transporter" evidence="9">
    <location>
        <begin position="264"/>
        <end position="512"/>
    </location>
</feature>
<organism evidence="10 11">
    <name type="scientific">Thermoanaerobacterium butyriciformans</name>
    <dbReference type="NCBI Taxonomy" id="1702242"/>
    <lineage>
        <taxon>Bacteria</taxon>
        <taxon>Bacillati</taxon>
        <taxon>Bacillota</taxon>
        <taxon>Clostridia</taxon>
        <taxon>Thermoanaerobacterales</taxon>
        <taxon>Thermoanaerobacteraceae</taxon>
        <taxon>Thermoanaerobacterium</taxon>
    </lineage>
</organism>
<dbReference type="PANTHER" id="PTHR43790:SF3">
    <property type="entry name" value="D-ALLOSE IMPORT ATP-BINDING PROTEIN ALSA-RELATED"/>
    <property type="match status" value="1"/>
</dbReference>
<dbReference type="InterPro" id="IPR003593">
    <property type="entry name" value="AAA+_ATPase"/>
</dbReference>
<dbReference type="InterPro" id="IPR017871">
    <property type="entry name" value="ABC_transporter-like_CS"/>
</dbReference>
<dbReference type="InterPro" id="IPR027417">
    <property type="entry name" value="P-loop_NTPase"/>
</dbReference>
<dbReference type="CDD" id="cd03215">
    <property type="entry name" value="ABC_Carb_Monos_II"/>
    <property type="match status" value="1"/>
</dbReference>
<evidence type="ECO:0000256" key="1">
    <source>
        <dbReference type="ARBA" id="ARBA00022448"/>
    </source>
</evidence>
<protein>
    <submittedName>
        <fullName evidence="10">Erythritol transport system ATP-binding protein</fullName>
    </submittedName>
</protein>
<evidence type="ECO:0000256" key="4">
    <source>
        <dbReference type="ARBA" id="ARBA00022737"/>
    </source>
</evidence>
<keyword evidence="4" id="KW-0677">Repeat</keyword>
<keyword evidence="1" id="KW-0813">Transport</keyword>
<keyword evidence="2" id="KW-1003">Cell membrane</keyword>
<dbReference type="Pfam" id="PF00005">
    <property type="entry name" value="ABC_tran"/>
    <property type="match status" value="2"/>
</dbReference>
<dbReference type="InterPro" id="IPR003439">
    <property type="entry name" value="ABC_transporter-like_ATP-bd"/>
</dbReference>
<dbReference type="Gene3D" id="3.40.50.300">
    <property type="entry name" value="P-loop containing nucleotide triphosphate hydrolases"/>
    <property type="match status" value="2"/>
</dbReference>
<keyword evidence="5" id="KW-0547">Nucleotide-binding</keyword>
<evidence type="ECO:0000256" key="5">
    <source>
        <dbReference type="ARBA" id="ARBA00022741"/>
    </source>
</evidence>
<comment type="caution">
    <text evidence="10">The sequence shown here is derived from an EMBL/GenBank/DDBJ whole genome shotgun (WGS) entry which is preliminary data.</text>
</comment>
<dbReference type="PROSITE" id="PS00211">
    <property type="entry name" value="ABC_TRANSPORTER_1"/>
    <property type="match status" value="1"/>
</dbReference>
<keyword evidence="6 10" id="KW-0067">ATP-binding</keyword>
<evidence type="ECO:0000256" key="7">
    <source>
        <dbReference type="ARBA" id="ARBA00022967"/>
    </source>
</evidence>
<feature type="domain" description="ABC transporter" evidence="9">
    <location>
        <begin position="15"/>
        <end position="252"/>
    </location>
</feature>
<evidence type="ECO:0000259" key="9">
    <source>
        <dbReference type="PROSITE" id="PS50893"/>
    </source>
</evidence>
<dbReference type="Proteomes" id="UP001166402">
    <property type="component" value="Unassembled WGS sequence"/>
</dbReference>
<sequence>MEENLNIKESNNVCLLAKNIVKIFPGTKALDNVTFKVYKGKVNALIGENGAGKSTLMKILAGIERPTEGKLFLDNKEIELRSPIDAEKNGIGMIHQEINFFPDLTIEQNMFMGVEEKKNSILVNRKTQKEKCNKILAELGHPFDVEKKMGELSVGQQQIVEIARHLLQPNLKILIMDEPTSSLTVAEVSILFKLINRLKERGISIIYISHRLEEIMEISDYITVLRDGEKVAEDLTKNVNISWIISNMVGSEKQYKKREKNFDIKTENILEVENLSLKKNNNNFVLKDISLKLKRGEILGIYGLLGSGRTELLECIMGVNTKFTGSIKLEGKFIKIKNIAQQIKNGFAMVPEDRQKDGLIQTLNIAKNISLSSLNRFSKFGILRNKEEDLNIDKMINSLRIKLADKSLPILSLSGGNQQKVIIGKDLLTMPKVLLLDEPTRGIDVAAKSDVYEIIDNLAKEGISIIVVSSELEEILNISDRVVVFSNGRLTGEFVGNEITKEALVEASYKGLVNVN</sequence>
<dbReference type="InterPro" id="IPR050107">
    <property type="entry name" value="ABC_carbohydrate_import_ATPase"/>
</dbReference>
<evidence type="ECO:0000256" key="3">
    <source>
        <dbReference type="ARBA" id="ARBA00022597"/>
    </source>
</evidence>
<keyword evidence="3" id="KW-0762">Sugar transport</keyword>
<accession>A0ABS4ND53</accession>
<dbReference type="PANTHER" id="PTHR43790">
    <property type="entry name" value="CARBOHYDRATE TRANSPORT ATP-BINDING PROTEIN MG119-RELATED"/>
    <property type="match status" value="1"/>
</dbReference>
<keyword evidence="7" id="KW-1278">Translocase</keyword>
<dbReference type="RefSeq" id="WP_209452921.1">
    <property type="nucleotide sequence ID" value="NZ_JAGGLT010000003.1"/>
</dbReference>
<dbReference type="GO" id="GO:0005524">
    <property type="term" value="F:ATP binding"/>
    <property type="evidence" value="ECO:0007669"/>
    <property type="project" value="UniProtKB-KW"/>
</dbReference>
<proteinExistence type="predicted"/>
<dbReference type="PROSITE" id="PS50893">
    <property type="entry name" value="ABC_TRANSPORTER_2"/>
    <property type="match status" value="2"/>
</dbReference>
<dbReference type="CDD" id="cd03216">
    <property type="entry name" value="ABC_Carb_Monos_I"/>
    <property type="match status" value="1"/>
</dbReference>
<evidence type="ECO:0000313" key="10">
    <source>
        <dbReference type="EMBL" id="MBP2070957.1"/>
    </source>
</evidence>
<evidence type="ECO:0000313" key="11">
    <source>
        <dbReference type="Proteomes" id="UP001166402"/>
    </source>
</evidence>
<gene>
    <name evidence="10" type="ORF">J2Z80_000457</name>
</gene>
<dbReference type="EMBL" id="JAGGLT010000003">
    <property type="protein sequence ID" value="MBP2070957.1"/>
    <property type="molecule type" value="Genomic_DNA"/>
</dbReference>
<reference evidence="10" key="1">
    <citation type="submission" date="2021-03" db="EMBL/GenBank/DDBJ databases">
        <title>Genomic Encyclopedia of Type Strains, Phase IV (KMG-IV): sequencing the most valuable type-strain genomes for metagenomic binning, comparative biology and taxonomic classification.</title>
        <authorList>
            <person name="Goeker M."/>
        </authorList>
    </citation>
    <scope>NUCLEOTIDE SEQUENCE</scope>
    <source>
        <strain evidence="10">DSM 101588</strain>
    </source>
</reference>
<keyword evidence="11" id="KW-1185">Reference proteome</keyword>
<evidence type="ECO:0000256" key="2">
    <source>
        <dbReference type="ARBA" id="ARBA00022475"/>
    </source>
</evidence>
<keyword evidence="8" id="KW-0472">Membrane</keyword>
<dbReference type="SUPFAM" id="SSF52540">
    <property type="entry name" value="P-loop containing nucleoside triphosphate hydrolases"/>
    <property type="match status" value="2"/>
</dbReference>
<dbReference type="SMART" id="SM00382">
    <property type="entry name" value="AAA"/>
    <property type="match status" value="2"/>
</dbReference>